<evidence type="ECO:0000313" key="2">
    <source>
        <dbReference type="Proteomes" id="UP001601992"/>
    </source>
</evidence>
<dbReference type="Proteomes" id="UP001601992">
    <property type="component" value="Unassembled WGS sequence"/>
</dbReference>
<proteinExistence type="predicted"/>
<accession>A0ABW6SH18</accession>
<dbReference type="RefSeq" id="WP_040832180.1">
    <property type="nucleotide sequence ID" value="NZ_JBIAQY010000027.1"/>
</dbReference>
<dbReference type="Gene3D" id="1.10.287.1060">
    <property type="entry name" value="ESAT-6-like"/>
    <property type="match status" value="1"/>
</dbReference>
<dbReference type="EMBL" id="JBIAQY010000027">
    <property type="protein sequence ID" value="MFF3574461.1"/>
    <property type="molecule type" value="Genomic_DNA"/>
</dbReference>
<evidence type="ECO:0000313" key="1">
    <source>
        <dbReference type="EMBL" id="MFF3574461.1"/>
    </source>
</evidence>
<dbReference type="InterPro" id="IPR036689">
    <property type="entry name" value="ESAT-6-like_sf"/>
</dbReference>
<keyword evidence="2" id="KW-1185">Reference proteome</keyword>
<name>A0ABW6SH18_9NOCA</name>
<sequence>MSTEGFAVDLGHLDRIISRMRGLSGFLTDTFDEIDRQAKVLRAQHWDSSAADAYVAAHAKWIGEAQEFVQGVTDASAAADRAHGRYGDAVNVNVRMARG</sequence>
<dbReference type="Pfam" id="PF06013">
    <property type="entry name" value="WXG100"/>
    <property type="match status" value="1"/>
</dbReference>
<protein>
    <submittedName>
        <fullName evidence="1">WXG100 family type VII secretion target</fullName>
    </submittedName>
</protein>
<reference evidence="1 2" key="1">
    <citation type="submission" date="2024-10" db="EMBL/GenBank/DDBJ databases">
        <title>The Natural Products Discovery Center: Release of the First 8490 Sequenced Strains for Exploring Actinobacteria Biosynthetic Diversity.</title>
        <authorList>
            <person name="Kalkreuter E."/>
            <person name="Kautsar S.A."/>
            <person name="Yang D."/>
            <person name="Bader C.D."/>
            <person name="Teijaro C.N."/>
            <person name="Fluegel L."/>
            <person name="Davis C.M."/>
            <person name="Simpson J.R."/>
            <person name="Lauterbach L."/>
            <person name="Steele A.D."/>
            <person name="Gui C."/>
            <person name="Meng S."/>
            <person name="Li G."/>
            <person name="Viehrig K."/>
            <person name="Ye F."/>
            <person name="Su P."/>
            <person name="Kiefer A.F."/>
            <person name="Nichols A."/>
            <person name="Cepeda A.J."/>
            <person name="Yan W."/>
            <person name="Fan B."/>
            <person name="Jiang Y."/>
            <person name="Adhikari A."/>
            <person name="Zheng C.-J."/>
            <person name="Schuster L."/>
            <person name="Cowan T.M."/>
            <person name="Smanski M.J."/>
            <person name="Chevrette M.G."/>
            <person name="De Carvalho L.P.S."/>
            <person name="Shen B."/>
        </authorList>
    </citation>
    <scope>NUCLEOTIDE SEQUENCE [LARGE SCALE GENOMIC DNA]</scope>
    <source>
        <strain evidence="1 2">NPDC002593</strain>
    </source>
</reference>
<dbReference type="InterPro" id="IPR010310">
    <property type="entry name" value="T7SS_ESAT-6-like"/>
</dbReference>
<comment type="caution">
    <text evidence="1">The sequence shown here is derived from an EMBL/GenBank/DDBJ whole genome shotgun (WGS) entry which is preliminary data.</text>
</comment>
<organism evidence="1 2">
    <name type="scientific">Nocardia jiangxiensis</name>
    <dbReference type="NCBI Taxonomy" id="282685"/>
    <lineage>
        <taxon>Bacteria</taxon>
        <taxon>Bacillati</taxon>
        <taxon>Actinomycetota</taxon>
        <taxon>Actinomycetes</taxon>
        <taxon>Mycobacteriales</taxon>
        <taxon>Nocardiaceae</taxon>
        <taxon>Nocardia</taxon>
    </lineage>
</organism>
<dbReference type="SUPFAM" id="SSF140453">
    <property type="entry name" value="EsxAB dimer-like"/>
    <property type="match status" value="1"/>
</dbReference>
<gene>
    <name evidence="1" type="ORF">ACFYXQ_42600</name>
</gene>